<keyword evidence="2" id="KW-1185">Reference proteome</keyword>
<protein>
    <submittedName>
        <fullName evidence="1">Uncharacterized protein</fullName>
    </submittedName>
</protein>
<reference evidence="1 2" key="1">
    <citation type="journal article" date="2022" name="bioRxiv">
        <title>The genome of the oomycete Peronosclerospora sorghi, a cosmopolitan pathogen of maize and sorghum, is inflated with dispersed pseudogenes.</title>
        <authorList>
            <person name="Fletcher K."/>
            <person name="Martin F."/>
            <person name="Isakeit T."/>
            <person name="Cavanaugh K."/>
            <person name="Magill C."/>
            <person name="Michelmore R."/>
        </authorList>
    </citation>
    <scope>NUCLEOTIDE SEQUENCE [LARGE SCALE GENOMIC DNA]</scope>
    <source>
        <strain evidence="1">P6</strain>
    </source>
</reference>
<proteinExistence type="predicted"/>
<sequence>MGRYGPTLLASTRMRLNYVIEGTRERILRQHCAVHRASCSLYNLAQDVHLGLHSNHASNYAIVFFEKQPVFLEILTLAPFSLFER</sequence>
<dbReference type="Proteomes" id="UP001163321">
    <property type="component" value="Chromosome 1"/>
</dbReference>
<dbReference type="EMBL" id="CM047580">
    <property type="protein sequence ID" value="KAI9922561.1"/>
    <property type="molecule type" value="Genomic_DNA"/>
</dbReference>
<organism evidence="1 2">
    <name type="scientific">Peronosclerospora sorghi</name>
    <dbReference type="NCBI Taxonomy" id="230839"/>
    <lineage>
        <taxon>Eukaryota</taxon>
        <taxon>Sar</taxon>
        <taxon>Stramenopiles</taxon>
        <taxon>Oomycota</taxon>
        <taxon>Peronosporomycetes</taxon>
        <taxon>Peronosporales</taxon>
        <taxon>Peronosporaceae</taxon>
        <taxon>Peronosclerospora</taxon>
    </lineage>
</organism>
<accession>A0ACC0WX55</accession>
<comment type="caution">
    <text evidence="1">The sequence shown here is derived from an EMBL/GenBank/DDBJ whole genome shotgun (WGS) entry which is preliminary data.</text>
</comment>
<gene>
    <name evidence="1" type="ORF">PsorP6_000096</name>
</gene>
<name>A0ACC0WX55_9STRA</name>
<evidence type="ECO:0000313" key="2">
    <source>
        <dbReference type="Proteomes" id="UP001163321"/>
    </source>
</evidence>
<evidence type="ECO:0000313" key="1">
    <source>
        <dbReference type="EMBL" id="KAI9922561.1"/>
    </source>
</evidence>